<comment type="caution">
    <text evidence="1">The sequence shown here is derived from an EMBL/GenBank/DDBJ whole genome shotgun (WGS) entry which is preliminary data.</text>
</comment>
<gene>
    <name evidence="1" type="ORF">FIM25_16090</name>
</gene>
<protein>
    <submittedName>
        <fullName evidence="1">Uncharacterized protein</fullName>
    </submittedName>
</protein>
<dbReference type="EMBL" id="VDMB01000039">
    <property type="protein sequence ID" value="TYT73258.1"/>
    <property type="molecule type" value="Genomic_DNA"/>
</dbReference>
<dbReference type="AlphaFoldDB" id="A0A5S5MBZ6"/>
<organism evidence="1 2">
    <name type="scientific">Desulfobotulus mexicanus</name>
    <dbReference type="NCBI Taxonomy" id="2586642"/>
    <lineage>
        <taxon>Bacteria</taxon>
        <taxon>Pseudomonadati</taxon>
        <taxon>Thermodesulfobacteriota</taxon>
        <taxon>Desulfobacteria</taxon>
        <taxon>Desulfobacterales</taxon>
        <taxon>Desulfobacteraceae</taxon>
        <taxon>Desulfobotulus</taxon>
    </lineage>
</organism>
<dbReference type="RefSeq" id="WP_139450879.1">
    <property type="nucleotide sequence ID" value="NZ_VDMB01000039.1"/>
</dbReference>
<keyword evidence="2" id="KW-1185">Reference proteome</keyword>
<reference evidence="1 2" key="1">
    <citation type="submission" date="2019-06" db="EMBL/GenBank/DDBJ databases">
        <title>Desulfobotulus mexicanus sp. nov., a novel sulfate-reducing bacterium isolated from the sediment of an alkaline crater lake in Mexico.</title>
        <authorList>
            <person name="Hirschler-Rea A."/>
        </authorList>
    </citation>
    <scope>NUCLEOTIDE SEQUENCE [LARGE SCALE GENOMIC DNA]</scope>
    <source>
        <strain evidence="1 2">PAR22N</strain>
    </source>
</reference>
<dbReference type="Proteomes" id="UP000321899">
    <property type="component" value="Unassembled WGS sequence"/>
</dbReference>
<accession>A0A5S5MBZ6</accession>
<proteinExistence type="predicted"/>
<evidence type="ECO:0000313" key="2">
    <source>
        <dbReference type="Proteomes" id="UP000321899"/>
    </source>
</evidence>
<dbReference type="OrthoDB" id="5421076at2"/>
<evidence type="ECO:0000313" key="1">
    <source>
        <dbReference type="EMBL" id="TYT73258.1"/>
    </source>
</evidence>
<name>A0A5S5MBZ6_9BACT</name>
<sequence length="150" mass="16264">MAITRTLANGLLYEMGRGSLNFETGIFRAILMKPAFVFDRIEHDRYSKVTDQEIPMGNGYASGGALLLDAGGWQQDNTWAMATISWQDAVWTAQGGSIGPVSGAVVMQFSEDTPGDSRIVGHINFGELVTVTEGVIFQLKNMGFDLRQGG</sequence>